<evidence type="ECO:0000313" key="2">
    <source>
        <dbReference type="EMBL" id="ARU03220.1"/>
    </source>
</evidence>
<geneLocation type="plasmid" evidence="2 3">
    <name>pSMR4r-1</name>
</geneLocation>
<dbReference type="EMBL" id="CP021432">
    <property type="protein sequence ID" value="ARU03220.1"/>
    <property type="molecule type" value="Genomic_DNA"/>
</dbReference>
<dbReference type="Gene3D" id="1.10.260.40">
    <property type="entry name" value="lambda repressor-like DNA-binding domains"/>
    <property type="match status" value="1"/>
</dbReference>
<evidence type="ECO:0000259" key="1">
    <source>
        <dbReference type="Pfam" id="PF13443"/>
    </source>
</evidence>
<dbReference type="AlphaFoldDB" id="A0A1Y0EID6"/>
<dbReference type="InterPro" id="IPR010982">
    <property type="entry name" value="Lambda_DNA-bd_dom_sf"/>
</dbReference>
<dbReference type="Proteomes" id="UP000195273">
    <property type="component" value="Plasmid pSMR4r-1"/>
</dbReference>
<feature type="domain" description="HTH cro/C1-type" evidence="1">
    <location>
        <begin position="14"/>
        <end position="59"/>
    </location>
</feature>
<accession>A0A1Y0EID6</accession>
<dbReference type="RefSeq" id="WP_087213754.1">
    <property type="nucleotide sequence ID" value="NZ_CP021432.1"/>
</dbReference>
<gene>
    <name evidence="2" type="ORF">LOKVESSMR4R_04000</name>
</gene>
<dbReference type="Pfam" id="PF13443">
    <property type="entry name" value="HTH_26"/>
    <property type="match status" value="1"/>
</dbReference>
<dbReference type="SUPFAM" id="SSF47413">
    <property type="entry name" value="lambda repressor-like DNA-binding domains"/>
    <property type="match status" value="1"/>
</dbReference>
<dbReference type="InterPro" id="IPR001387">
    <property type="entry name" value="Cro/C1-type_HTH"/>
</dbReference>
<protein>
    <recommendedName>
        <fullName evidence="1">HTH cro/C1-type domain-containing protein</fullName>
    </recommendedName>
</protein>
<dbReference type="GO" id="GO:0003677">
    <property type="term" value="F:DNA binding"/>
    <property type="evidence" value="ECO:0007669"/>
    <property type="project" value="InterPro"/>
</dbReference>
<dbReference type="CDD" id="cd00093">
    <property type="entry name" value="HTH_XRE"/>
    <property type="match status" value="1"/>
</dbReference>
<organism evidence="2 3">
    <name type="scientific">Yoonia vestfoldensis</name>
    <dbReference type="NCBI Taxonomy" id="245188"/>
    <lineage>
        <taxon>Bacteria</taxon>
        <taxon>Pseudomonadati</taxon>
        <taxon>Pseudomonadota</taxon>
        <taxon>Alphaproteobacteria</taxon>
        <taxon>Rhodobacterales</taxon>
        <taxon>Paracoccaceae</taxon>
        <taxon>Yoonia</taxon>
    </lineage>
</organism>
<evidence type="ECO:0000313" key="3">
    <source>
        <dbReference type="Proteomes" id="UP000195273"/>
    </source>
</evidence>
<dbReference type="OrthoDB" id="513181at2"/>
<proteinExistence type="predicted"/>
<keyword evidence="3" id="KW-1185">Reference proteome</keyword>
<dbReference type="KEGG" id="lvs:LOKVESSMR4R_04000"/>
<keyword evidence="2" id="KW-0614">Plasmid</keyword>
<sequence length="123" mass="13975">MSNFFDAEGFYAALDAIRRDREISWKKVAEKAKVSASTLTRMGQGKRPDVDSLAALASWSSLDVSQFYRTETMTRSQKDTLAEITTLLRADRNIKGEDAQTMELMIKTLYEDMRKRRADGAQV</sequence>
<name>A0A1Y0EID6_9RHOB</name>
<reference evidence="2 3" key="1">
    <citation type="submission" date="2017-05" db="EMBL/GenBank/DDBJ databases">
        <title>Genome Sequence of Loktanella vestfoldensis Strain SMR4r Isolated from a Culture of the Diatom Skeletonema marinoi.</title>
        <authorList>
            <person name="Topel M."/>
            <person name="Pinder M.I.M."/>
            <person name="Johansson O.N."/>
            <person name="Kourtchenko O."/>
            <person name="Godhe A."/>
            <person name="Clarke A.K."/>
        </authorList>
    </citation>
    <scope>NUCLEOTIDE SEQUENCE [LARGE SCALE GENOMIC DNA]</scope>
    <source>
        <strain evidence="2 3">SMR4r</strain>
        <plasmid evidence="2 3">pSMR4r-1</plasmid>
    </source>
</reference>